<reference evidence="1 2" key="1">
    <citation type="journal article" date="2021" name="BMC Biol.">
        <title>Horizontally acquired antibacterial genes associated with adaptive radiation of ladybird beetles.</title>
        <authorList>
            <person name="Li H.S."/>
            <person name="Tang X.F."/>
            <person name="Huang Y.H."/>
            <person name="Xu Z.Y."/>
            <person name="Chen M.L."/>
            <person name="Du X.Y."/>
            <person name="Qiu B.Y."/>
            <person name="Chen P.T."/>
            <person name="Zhang W."/>
            <person name="Slipinski A."/>
            <person name="Escalona H.E."/>
            <person name="Waterhouse R.M."/>
            <person name="Zwick A."/>
            <person name="Pang H."/>
        </authorList>
    </citation>
    <scope>NUCLEOTIDE SEQUENCE [LARGE SCALE GENOMIC DNA]</scope>
    <source>
        <strain evidence="1">SYSU2018</strain>
    </source>
</reference>
<feature type="non-terminal residue" evidence="1">
    <location>
        <position position="59"/>
    </location>
</feature>
<dbReference type="EMBL" id="JABFTP020000001">
    <property type="protein sequence ID" value="KAL3265734.1"/>
    <property type="molecule type" value="Genomic_DNA"/>
</dbReference>
<dbReference type="AlphaFoldDB" id="A0ABD2MH85"/>
<proteinExistence type="predicted"/>
<dbReference type="Proteomes" id="UP001516400">
    <property type="component" value="Unassembled WGS sequence"/>
</dbReference>
<sequence length="59" mass="6247">MNGILGASLFFALFEGDNIVVSQKSPIVVPTSLGYIVTGKALKAPYENIDIDSSTPTFV</sequence>
<organism evidence="1 2">
    <name type="scientific">Cryptolaemus montrouzieri</name>
    <dbReference type="NCBI Taxonomy" id="559131"/>
    <lineage>
        <taxon>Eukaryota</taxon>
        <taxon>Metazoa</taxon>
        <taxon>Ecdysozoa</taxon>
        <taxon>Arthropoda</taxon>
        <taxon>Hexapoda</taxon>
        <taxon>Insecta</taxon>
        <taxon>Pterygota</taxon>
        <taxon>Neoptera</taxon>
        <taxon>Endopterygota</taxon>
        <taxon>Coleoptera</taxon>
        <taxon>Polyphaga</taxon>
        <taxon>Cucujiformia</taxon>
        <taxon>Coccinelloidea</taxon>
        <taxon>Coccinellidae</taxon>
        <taxon>Scymninae</taxon>
        <taxon>Scymnini</taxon>
        <taxon>Cryptolaemus</taxon>
    </lineage>
</organism>
<evidence type="ECO:0000313" key="1">
    <source>
        <dbReference type="EMBL" id="KAL3265734.1"/>
    </source>
</evidence>
<gene>
    <name evidence="1" type="ORF">HHI36_009936</name>
</gene>
<comment type="caution">
    <text evidence="1">The sequence shown here is derived from an EMBL/GenBank/DDBJ whole genome shotgun (WGS) entry which is preliminary data.</text>
</comment>
<evidence type="ECO:0000313" key="2">
    <source>
        <dbReference type="Proteomes" id="UP001516400"/>
    </source>
</evidence>
<accession>A0ABD2MH85</accession>
<keyword evidence="2" id="KW-1185">Reference proteome</keyword>
<name>A0ABD2MH85_9CUCU</name>
<protein>
    <submittedName>
        <fullName evidence="1">Uncharacterized protein</fullName>
    </submittedName>
</protein>